<feature type="non-terminal residue" evidence="1">
    <location>
        <position position="1"/>
    </location>
</feature>
<dbReference type="Proteomes" id="UP001497623">
    <property type="component" value="Unassembled WGS sequence"/>
</dbReference>
<feature type="non-terminal residue" evidence="1">
    <location>
        <position position="156"/>
    </location>
</feature>
<reference evidence="1 2" key="1">
    <citation type="submission" date="2024-05" db="EMBL/GenBank/DDBJ databases">
        <authorList>
            <person name="Wallberg A."/>
        </authorList>
    </citation>
    <scope>NUCLEOTIDE SEQUENCE [LARGE SCALE GENOMIC DNA]</scope>
</reference>
<comment type="caution">
    <text evidence="1">The sequence shown here is derived from an EMBL/GenBank/DDBJ whole genome shotgun (WGS) entry which is preliminary data.</text>
</comment>
<keyword evidence="2" id="KW-1185">Reference proteome</keyword>
<dbReference type="AlphaFoldDB" id="A0AAV2S2I2"/>
<protein>
    <submittedName>
        <fullName evidence="1">Uncharacterized protein</fullName>
    </submittedName>
</protein>
<evidence type="ECO:0000313" key="1">
    <source>
        <dbReference type="EMBL" id="CAL4152473.1"/>
    </source>
</evidence>
<accession>A0AAV2S2I2</accession>
<dbReference type="InterPro" id="IPR035914">
    <property type="entry name" value="Sperma_CUB_dom_sf"/>
</dbReference>
<dbReference type="Gene3D" id="2.60.120.290">
    <property type="entry name" value="Spermadhesin, CUB domain"/>
    <property type="match status" value="1"/>
</dbReference>
<name>A0AAV2S2I2_MEGNR</name>
<evidence type="ECO:0000313" key="2">
    <source>
        <dbReference type="Proteomes" id="UP001497623"/>
    </source>
</evidence>
<sequence>RFLHIMGIMDCSSFVIVVLLALIAASIARITLPTKIYMCETSKKIVKLSPGDVVDIYGPNYQSHNLTSPKQKCNITLQASNVHSFVNINCSRFGVKNRVKPNNCRHYLQINSAKYCVKETRTISVKYNRANLKFVTKTQSSPSGFICSAEVPRFSD</sequence>
<organism evidence="1 2">
    <name type="scientific">Meganyctiphanes norvegica</name>
    <name type="common">Northern krill</name>
    <name type="synonym">Thysanopoda norvegica</name>
    <dbReference type="NCBI Taxonomy" id="48144"/>
    <lineage>
        <taxon>Eukaryota</taxon>
        <taxon>Metazoa</taxon>
        <taxon>Ecdysozoa</taxon>
        <taxon>Arthropoda</taxon>
        <taxon>Crustacea</taxon>
        <taxon>Multicrustacea</taxon>
        <taxon>Malacostraca</taxon>
        <taxon>Eumalacostraca</taxon>
        <taxon>Eucarida</taxon>
        <taxon>Euphausiacea</taxon>
        <taxon>Euphausiidae</taxon>
        <taxon>Meganyctiphanes</taxon>
    </lineage>
</organism>
<proteinExistence type="predicted"/>
<dbReference type="EMBL" id="CAXKWB010038860">
    <property type="protein sequence ID" value="CAL4152473.1"/>
    <property type="molecule type" value="Genomic_DNA"/>
</dbReference>
<gene>
    <name evidence="1" type="ORF">MNOR_LOCUS30959</name>
</gene>